<sequence>MQYAYEGSWELVPELSHYDEGKPPKSGRYVITQTGDEIHFQIEWVEADGTPHLIDFKGVADGAIRPAGEEGIKASFHRKGKTLLESRAYQAGQEVSYAFRRASDDGSLLSVIQFYKHPDGTRTMRLQTYRRAER</sequence>
<protein>
    <recommendedName>
        <fullName evidence="3">DUF1579 domain-containing protein</fullName>
    </recommendedName>
</protein>
<reference evidence="1 2" key="1">
    <citation type="submission" date="2017-05" db="EMBL/GenBank/DDBJ databases">
        <authorList>
            <person name="Song R."/>
            <person name="Chenine A.L."/>
            <person name="Ruprecht R.M."/>
        </authorList>
    </citation>
    <scope>NUCLEOTIDE SEQUENCE [LARGE SCALE GENOMIC DNA]</scope>
    <source>
        <strain evidence="1 2">CECT 8899</strain>
    </source>
</reference>
<keyword evidence="2" id="KW-1185">Reference proteome</keyword>
<proteinExistence type="predicted"/>
<dbReference type="AlphaFoldDB" id="A0A238LAL7"/>
<gene>
    <name evidence="1" type="ORF">LOM8899_00848</name>
</gene>
<evidence type="ECO:0008006" key="3">
    <source>
        <dbReference type="Google" id="ProtNLM"/>
    </source>
</evidence>
<evidence type="ECO:0000313" key="1">
    <source>
        <dbReference type="EMBL" id="SMY06719.1"/>
    </source>
</evidence>
<accession>A0A238LAL7</accession>
<name>A0A238LAL7_9RHOB</name>
<dbReference type="Proteomes" id="UP000201613">
    <property type="component" value="Unassembled WGS sequence"/>
</dbReference>
<dbReference type="OrthoDB" id="3690091at2"/>
<dbReference type="EMBL" id="FXZK01000001">
    <property type="protein sequence ID" value="SMY06719.1"/>
    <property type="molecule type" value="Genomic_DNA"/>
</dbReference>
<evidence type="ECO:0000313" key="2">
    <source>
        <dbReference type="Proteomes" id="UP000201613"/>
    </source>
</evidence>
<organism evidence="1 2">
    <name type="scientific">Flavimaricola marinus</name>
    <dbReference type="NCBI Taxonomy" id="1819565"/>
    <lineage>
        <taxon>Bacteria</taxon>
        <taxon>Pseudomonadati</taxon>
        <taxon>Pseudomonadota</taxon>
        <taxon>Alphaproteobacteria</taxon>
        <taxon>Rhodobacterales</taxon>
        <taxon>Paracoccaceae</taxon>
        <taxon>Flavimaricola</taxon>
    </lineage>
</organism>
<dbReference type="RefSeq" id="WP_093990863.1">
    <property type="nucleotide sequence ID" value="NZ_FXZK01000001.1"/>
</dbReference>